<sequence length="171" mass="19547">MLSVLDSNKKNEKYYQIVIDNDVDENACIIINQDYNLSSISISIKSDILIQRDINKNNLLSIFVGLLRQISSCDFALCRFNEIYNEILLNNFGFELRTKNLTCLNWLQYFGKEELELQGGMEALEANPLLKTERIHDGLLIQVGESPYDAFTPQGEELLVKATRSLPPVKK</sequence>
<reference evidence="1" key="1">
    <citation type="submission" date="2023-05" db="EMBL/GenBank/DDBJ databases">
        <authorList>
            <person name="Zhang X."/>
        </authorList>
    </citation>
    <scope>NUCLEOTIDE SEQUENCE</scope>
    <source>
        <strain evidence="1">BD1B2-1</strain>
    </source>
</reference>
<dbReference type="EMBL" id="JASJOU010000001">
    <property type="protein sequence ID" value="MDJ1499907.1"/>
    <property type="molecule type" value="Genomic_DNA"/>
</dbReference>
<proteinExistence type="predicted"/>
<dbReference type="AlphaFoldDB" id="A0AAE3UE52"/>
<comment type="caution">
    <text evidence="1">The sequence shown here is derived from an EMBL/GenBank/DDBJ whole genome shotgun (WGS) entry which is preliminary data.</text>
</comment>
<keyword evidence="2" id="KW-1185">Reference proteome</keyword>
<accession>A0AAE3UE52</accession>
<protein>
    <submittedName>
        <fullName evidence="1">Uncharacterized protein</fullName>
    </submittedName>
</protein>
<dbReference type="Proteomes" id="UP001232063">
    <property type="component" value="Unassembled WGS sequence"/>
</dbReference>
<evidence type="ECO:0000313" key="1">
    <source>
        <dbReference type="EMBL" id="MDJ1499907.1"/>
    </source>
</evidence>
<evidence type="ECO:0000313" key="2">
    <source>
        <dbReference type="Proteomes" id="UP001232063"/>
    </source>
</evidence>
<name>A0AAE3UE52_9BACT</name>
<dbReference type="RefSeq" id="WP_314509447.1">
    <property type="nucleotide sequence ID" value="NZ_JASJOU010000001.1"/>
</dbReference>
<organism evidence="1 2">
    <name type="scientific">Xanthocytophaga agilis</name>
    <dbReference type="NCBI Taxonomy" id="3048010"/>
    <lineage>
        <taxon>Bacteria</taxon>
        <taxon>Pseudomonadati</taxon>
        <taxon>Bacteroidota</taxon>
        <taxon>Cytophagia</taxon>
        <taxon>Cytophagales</taxon>
        <taxon>Rhodocytophagaceae</taxon>
        <taxon>Xanthocytophaga</taxon>
    </lineage>
</organism>
<gene>
    <name evidence="1" type="ORF">QNI22_04595</name>
</gene>